<dbReference type="SUPFAM" id="SSF46785">
    <property type="entry name" value="Winged helix' DNA-binding domain"/>
    <property type="match status" value="1"/>
</dbReference>
<dbReference type="GO" id="GO:0006357">
    <property type="term" value="P:regulation of transcription by RNA polymerase II"/>
    <property type="evidence" value="ECO:0007669"/>
    <property type="project" value="TreeGrafter"/>
</dbReference>
<accession>A0A2I0A836</accession>
<dbReference type="GO" id="GO:0000978">
    <property type="term" value="F:RNA polymerase II cis-regulatory region sequence-specific DNA binding"/>
    <property type="evidence" value="ECO:0007669"/>
    <property type="project" value="TreeGrafter"/>
</dbReference>
<evidence type="ECO:0000256" key="8">
    <source>
        <dbReference type="ARBA" id="ARBA00023242"/>
    </source>
</evidence>
<dbReference type="EMBL" id="KZ452013">
    <property type="protein sequence ID" value="PKA51675.1"/>
    <property type="molecule type" value="Genomic_DNA"/>
</dbReference>
<dbReference type="PANTHER" id="PTHR10015">
    <property type="entry name" value="HEAT SHOCK TRANSCRIPTION FACTOR"/>
    <property type="match status" value="1"/>
</dbReference>
<dbReference type="AlphaFoldDB" id="A0A2I0A836"/>
<evidence type="ECO:0000259" key="10">
    <source>
        <dbReference type="PROSITE" id="PS00434"/>
    </source>
</evidence>
<name>A0A2I0A836_9ASPA</name>
<evidence type="ECO:0000256" key="5">
    <source>
        <dbReference type="ARBA" id="ARBA00023016"/>
    </source>
</evidence>
<dbReference type="OrthoDB" id="60033at2759"/>
<proteinExistence type="inferred from homology"/>
<evidence type="ECO:0000313" key="12">
    <source>
        <dbReference type="Proteomes" id="UP000236161"/>
    </source>
</evidence>
<dbReference type="Proteomes" id="UP000236161">
    <property type="component" value="Unassembled WGS sequence"/>
</dbReference>
<sequence length="266" mass="29172">MESGGGGGEEMVGAPFVVKTYGMVNDPATDAVISWGRENNSFVVLDPFSFCQSLLPAHFKHCNFSSFVRQLNTYGFRKVDPDRWEFAHALFLRGQTHLLRNIVRRNNGGGGRRKGGGEEEEDDEAVAVEVVRLKKEQRAIDERVDRMMLRLQETERRPRQMLAFLLKVVADPQVLGRLMARAGVEEGEVVGREKKRARLRLGLEGAPPAAATGEWVPAADAGDAAELFGVDDFSPVAGFAGGLETMDAVGGYAYPFPVNNGFKLSN</sequence>
<evidence type="ECO:0000256" key="3">
    <source>
        <dbReference type="ARBA" id="ARBA00022553"/>
    </source>
</evidence>
<keyword evidence="4" id="KW-0805">Transcription regulation</keyword>
<dbReference type="GO" id="GO:0003700">
    <property type="term" value="F:DNA-binding transcription factor activity"/>
    <property type="evidence" value="ECO:0007669"/>
    <property type="project" value="InterPro"/>
</dbReference>
<dbReference type="PANTHER" id="PTHR10015:SF328">
    <property type="entry name" value="HEAT STRESS TRANSCRIPTION FACTOR C-2A"/>
    <property type="match status" value="1"/>
</dbReference>
<keyword evidence="7" id="KW-0804">Transcription</keyword>
<dbReference type="GO" id="GO:0034605">
    <property type="term" value="P:cellular response to heat"/>
    <property type="evidence" value="ECO:0007669"/>
    <property type="project" value="TreeGrafter"/>
</dbReference>
<dbReference type="PROSITE" id="PS00434">
    <property type="entry name" value="HSF_DOMAIN"/>
    <property type="match status" value="1"/>
</dbReference>
<evidence type="ECO:0000256" key="6">
    <source>
        <dbReference type="ARBA" id="ARBA00023125"/>
    </source>
</evidence>
<evidence type="ECO:0000256" key="1">
    <source>
        <dbReference type="ARBA" id="ARBA00004123"/>
    </source>
</evidence>
<dbReference type="InterPro" id="IPR036388">
    <property type="entry name" value="WH-like_DNA-bd_sf"/>
</dbReference>
<comment type="subunit">
    <text evidence="2">Homotrimer.</text>
</comment>
<dbReference type="FunFam" id="1.10.10.10:FF:000037">
    <property type="entry name" value="Heat stress transcription factor B-4"/>
    <property type="match status" value="1"/>
</dbReference>
<reference evidence="11 12" key="1">
    <citation type="journal article" date="2017" name="Nature">
        <title>The Apostasia genome and the evolution of orchids.</title>
        <authorList>
            <person name="Zhang G.Q."/>
            <person name="Liu K.W."/>
            <person name="Li Z."/>
            <person name="Lohaus R."/>
            <person name="Hsiao Y.Y."/>
            <person name="Niu S.C."/>
            <person name="Wang J.Y."/>
            <person name="Lin Y.C."/>
            <person name="Xu Q."/>
            <person name="Chen L.J."/>
            <person name="Yoshida K."/>
            <person name="Fujiwara S."/>
            <person name="Wang Z.W."/>
            <person name="Zhang Y.Q."/>
            <person name="Mitsuda N."/>
            <person name="Wang M."/>
            <person name="Liu G.H."/>
            <person name="Pecoraro L."/>
            <person name="Huang H.X."/>
            <person name="Xiao X.J."/>
            <person name="Lin M."/>
            <person name="Wu X.Y."/>
            <person name="Wu W.L."/>
            <person name="Chen Y.Y."/>
            <person name="Chang S.B."/>
            <person name="Sakamoto S."/>
            <person name="Ohme-Takagi M."/>
            <person name="Yagi M."/>
            <person name="Zeng S.J."/>
            <person name="Shen C.Y."/>
            <person name="Yeh C.M."/>
            <person name="Luo Y.B."/>
            <person name="Tsai W.C."/>
            <person name="Van de Peer Y."/>
            <person name="Liu Z.J."/>
        </authorList>
    </citation>
    <scope>NUCLEOTIDE SEQUENCE [LARGE SCALE GENOMIC DNA]</scope>
    <source>
        <strain evidence="12">cv. Shenzhen</strain>
        <tissue evidence="11">Stem</tissue>
    </source>
</reference>
<dbReference type="PRINTS" id="PR00056">
    <property type="entry name" value="HSFDOMAIN"/>
</dbReference>
<dbReference type="InterPro" id="IPR036390">
    <property type="entry name" value="WH_DNA-bd_sf"/>
</dbReference>
<keyword evidence="6" id="KW-0238">DNA-binding</keyword>
<evidence type="ECO:0000256" key="4">
    <source>
        <dbReference type="ARBA" id="ARBA00023015"/>
    </source>
</evidence>
<organism evidence="11 12">
    <name type="scientific">Apostasia shenzhenica</name>
    <dbReference type="NCBI Taxonomy" id="1088818"/>
    <lineage>
        <taxon>Eukaryota</taxon>
        <taxon>Viridiplantae</taxon>
        <taxon>Streptophyta</taxon>
        <taxon>Embryophyta</taxon>
        <taxon>Tracheophyta</taxon>
        <taxon>Spermatophyta</taxon>
        <taxon>Magnoliopsida</taxon>
        <taxon>Liliopsida</taxon>
        <taxon>Asparagales</taxon>
        <taxon>Orchidaceae</taxon>
        <taxon>Apostasioideae</taxon>
        <taxon>Apostasia</taxon>
    </lineage>
</organism>
<keyword evidence="3" id="KW-0597">Phosphoprotein</keyword>
<dbReference type="STRING" id="1088818.A0A2I0A836"/>
<keyword evidence="5" id="KW-0346">Stress response</keyword>
<comment type="subcellular location">
    <subcellularLocation>
        <location evidence="1">Nucleus</location>
    </subcellularLocation>
</comment>
<evidence type="ECO:0000256" key="9">
    <source>
        <dbReference type="RuleBase" id="RU004020"/>
    </source>
</evidence>
<dbReference type="SMART" id="SM00415">
    <property type="entry name" value="HSF"/>
    <property type="match status" value="1"/>
</dbReference>
<dbReference type="Gene3D" id="1.10.10.10">
    <property type="entry name" value="Winged helix-like DNA-binding domain superfamily/Winged helix DNA-binding domain"/>
    <property type="match status" value="1"/>
</dbReference>
<comment type="similarity">
    <text evidence="9">Belongs to the HSF family.</text>
</comment>
<protein>
    <submittedName>
        <fullName evidence="11">Heat stress transcription factor C-2a</fullName>
    </submittedName>
</protein>
<evidence type="ECO:0000256" key="2">
    <source>
        <dbReference type="ARBA" id="ARBA00011233"/>
    </source>
</evidence>
<keyword evidence="8" id="KW-0539">Nucleus</keyword>
<feature type="domain" description="HSF-type DNA-binding" evidence="10">
    <location>
        <begin position="55"/>
        <end position="79"/>
    </location>
</feature>
<evidence type="ECO:0000313" key="11">
    <source>
        <dbReference type="EMBL" id="PKA51675.1"/>
    </source>
</evidence>
<dbReference type="GO" id="GO:0005634">
    <property type="term" value="C:nucleus"/>
    <property type="evidence" value="ECO:0007669"/>
    <property type="project" value="UniProtKB-SubCell"/>
</dbReference>
<keyword evidence="12" id="KW-1185">Reference proteome</keyword>
<evidence type="ECO:0000256" key="7">
    <source>
        <dbReference type="ARBA" id="ARBA00023163"/>
    </source>
</evidence>
<gene>
    <name evidence="11" type="primary">HSFC2A</name>
    <name evidence="11" type="ORF">AXF42_Ash003042</name>
</gene>
<dbReference type="Pfam" id="PF00447">
    <property type="entry name" value="HSF_DNA-bind"/>
    <property type="match status" value="1"/>
</dbReference>
<dbReference type="InterPro" id="IPR000232">
    <property type="entry name" value="HSF_DNA-bd"/>
</dbReference>